<dbReference type="Proteomes" id="UP000247233">
    <property type="component" value="Unassembled WGS sequence"/>
</dbReference>
<dbReference type="EMBL" id="MSFL01000008">
    <property type="protein sequence ID" value="PWY86058.1"/>
    <property type="molecule type" value="Genomic_DNA"/>
</dbReference>
<dbReference type="VEuPathDB" id="FungiDB:BO70DRAFT_220391"/>
<dbReference type="AlphaFoldDB" id="A0A317WM17"/>
<reference evidence="2 3" key="1">
    <citation type="submission" date="2016-12" db="EMBL/GenBank/DDBJ databases">
        <title>The genomes of Aspergillus section Nigri reveals drivers in fungal speciation.</title>
        <authorList>
            <consortium name="DOE Joint Genome Institute"/>
            <person name="Vesth T.C."/>
            <person name="Nybo J."/>
            <person name="Theobald S."/>
            <person name="Brandl J."/>
            <person name="Frisvad J.C."/>
            <person name="Nielsen K.F."/>
            <person name="Lyhne E.K."/>
            <person name="Kogle M.E."/>
            <person name="Kuo A."/>
            <person name="Riley R."/>
            <person name="Clum A."/>
            <person name="Nolan M."/>
            <person name="Lipzen A."/>
            <person name="Salamov A."/>
            <person name="Henrissat B."/>
            <person name="Wiebenga A."/>
            <person name="De Vries R.P."/>
            <person name="Grigoriev I.V."/>
            <person name="Mortensen U.H."/>
            <person name="Andersen M.R."/>
            <person name="Baker S.E."/>
        </authorList>
    </citation>
    <scope>NUCLEOTIDE SEQUENCE [LARGE SCALE GENOMIC DNA]</scope>
    <source>
        <strain evidence="2 3">CBS 117.55</strain>
    </source>
</reference>
<accession>A0A317WM17</accession>
<keyword evidence="3" id="KW-1185">Reference proteome</keyword>
<name>A0A317WM17_9EURO</name>
<sequence>MGPLPFGILKTTFSLPRLIPSTVISSDSKQEPQPARSFTSSVTHAHTAYLRPLRVYVCMYVCMCVCVCVCRCQYHRDRPPVDDPLPMDNGYHGIGKSYPTAPRLPFFPRRQRIRPRPRQRTTPKEPGSLPQASSSHSPGPSYTKKKKKQTLAPRVSHN</sequence>
<proteinExistence type="predicted"/>
<evidence type="ECO:0000313" key="3">
    <source>
        <dbReference type="Proteomes" id="UP000247233"/>
    </source>
</evidence>
<feature type="compositionally biased region" description="Polar residues" evidence="1">
    <location>
        <begin position="130"/>
        <end position="140"/>
    </location>
</feature>
<feature type="compositionally biased region" description="Basic residues" evidence="1">
    <location>
        <begin position="109"/>
        <end position="121"/>
    </location>
</feature>
<protein>
    <submittedName>
        <fullName evidence="2">Uncharacterized protein</fullName>
    </submittedName>
</protein>
<dbReference type="GeneID" id="37060956"/>
<dbReference type="RefSeq" id="XP_025400610.1">
    <property type="nucleotide sequence ID" value="XM_025538719.1"/>
</dbReference>
<evidence type="ECO:0000256" key="1">
    <source>
        <dbReference type="SAM" id="MobiDB-lite"/>
    </source>
</evidence>
<feature type="region of interest" description="Disordered" evidence="1">
    <location>
        <begin position="81"/>
        <end position="158"/>
    </location>
</feature>
<comment type="caution">
    <text evidence="2">The sequence shown here is derived from an EMBL/GenBank/DDBJ whole genome shotgun (WGS) entry which is preliminary data.</text>
</comment>
<gene>
    <name evidence="2" type="ORF">BO70DRAFT_220391</name>
</gene>
<evidence type="ECO:0000313" key="2">
    <source>
        <dbReference type="EMBL" id="PWY86058.1"/>
    </source>
</evidence>
<organism evidence="2 3">
    <name type="scientific">Aspergillus heteromorphus CBS 117.55</name>
    <dbReference type="NCBI Taxonomy" id="1448321"/>
    <lineage>
        <taxon>Eukaryota</taxon>
        <taxon>Fungi</taxon>
        <taxon>Dikarya</taxon>
        <taxon>Ascomycota</taxon>
        <taxon>Pezizomycotina</taxon>
        <taxon>Eurotiomycetes</taxon>
        <taxon>Eurotiomycetidae</taxon>
        <taxon>Eurotiales</taxon>
        <taxon>Aspergillaceae</taxon>
        <taxon>Aspergillus</taxon>
        <taxon>Aspergillus subgen. Circumdati</taxon>
    </lineage>
</organism>